<dbReference type="Pfam" id="PF08367">
    <property type="entry name" value="M16C_assoc"/>
    <property type="match status" value="1"/>
</dbReference>
<keyword evidence="5" id="KW-0482">Metalloprotease</keyword>
<dbReference type="SUPFAM" id="SSF63411">
    <property type="entry name" value="LuxS/MPP-like metallohydrolase"/>
    <property type="match status" value="4"/>
</dbReference>
<comment type="function">
    <text evidence="7">Degrades mitochondrial transit peptides after their cleavage in the intermembrane space or in the matrix, and presequence peptides; clearance of these peptides is required to keep the presequence processing machinery running. Preferentially cleaves the N-terminal side of paired basic amino acid residues. Also degrades other unstructured peptides. May function as an ATP-dependent peptidase as opposed to a metalloendopeptidase.</text>
</comment>
<accession>A0AAV5RP82</accession>
<dbReference type="GO" id="GO:0046872">
    <property type="term" value="F:metal ion binding"/>
    <property type="evidence" value="ECO:0007669"/>
    <property type="project" value="InterPro"/>
</dbReference>
<dbReference type="GO" id="GO:0005759">
    <property type="term" value="C:mitochondrial matrix"/>
    <property type="evidence" value="ECO:0007669"/>
    <property type="project" value="TreeGrafter"/>
</dbReference>
<dbReference type="FunFam" id="3.30.830.10:FF:000011">
    <property type="entry name" value="Presequence protease, mitochondrial"/>
    <property type="match status" value="1"/>
</dbReference>
<dbReference type="Pfam" id="PF22516">
    <property type="entry name" value="PreP_C"/>
    <property type="match status" value="1"/>
</dbReference>
<comment type="subcellular location">
    <subcellularLocation>
        <location evidence="1">Mitochondrion intermembrane space</location>
    </subcellularLocation>
</comment>
<evidence type="ECO:0000256" key="2">
    <source>
        <dbReference type="ARBA" id="ARBA00007575"/>
    </source>
</evidence>
<dbReference type="Pfam" id="PF00675">
    <property type="entry name" value="Peptidase_M16"/>
    <property type="match status" value="1"/>
</dbReference>
<feature type="domain" description="Peptidase M16C associated" evidence="8">
    <location>
        <begin position="470"/>
        <end position="700"/>
    </location>
</feature>
<name>A0AAV5RP82_STABA</name>
<evidence type="ECO:0000256" key="1">
    <source>
        <dbReference type="ARBA" id="ARBA00004569"/>
    </source>
</evidence>
<organism evidence="9 10">
    <name type="scientific">Starmerella bacillaris</name>
    <name type="common">Yeast</name>
    <name type="synonym">Candida zemplinina</name>
    <dbReference type="NCBI Taxonomy" id="1247836"/>
    <lineage>
        <taxon>Eukaryota</taxon>
        <taxon>Fungi</taxon>
        <taxon>Dikarya</taxon>
        <taxon>Ascomycota</taxon>
        <taxon>Saccharomycotina</taxon>
        <taxon>Dipodascomycetes</taxon>
        <taxon>Dipodascales</taxon>
        <taxon>Trichomonascaceae</taxon>
        <taxon>Starmerella</taxon>
    </lineage>
</organism>
<evidence type="ECO:0000313" key="10">
    <source>
        <dbReference type="Proteomes" id="UP001362899"/>
    </source>
</evidence>
<dbReference type="GO" id="GO:0004222">
    <property type="term" value="F:metalloendopeptidase activity"/>
    <property type="evidence" value="ECO:0007669"/>
    <property type="project" value="TreeGrafter"/>
</dbReference>
<dbReference type="Pfam" id="PF05193">
    <property type="entry name" value="Peptidase_M16_C"/>
    <property type="match status" value="1"/>
</dbReference>
<dbReference type="Proteomes" id="UP001362899">
    <property type="component" value="Unassembled WGS sequence"/>
</dbReference>
<evidence type="ECO:0000256" key="6">
    <source>
        <dbReference type="ARBA" id="ARBA00034552"/>
    </source>
</evidence>
<evidence type="ECO:0000256" key="4">
    <source>
        <dbReference type="ARBA" id="ARBA00020167"/>
    </source>
</evidence>
<sequence length="950" mass="106647">MLKPLSLVRRVHTHLHIRKPGDANNVFALCFNTPAPDKTGVPHILEHTTLCGSKQFPVRDPFFKMLNRSLANFMNAMTGLDYTYYPFATTNKRDFENLLKVYTDSVFNPLLRKNDFLQEGWRLAKDNEGKPKFEGVVFNEMRGQNSIPSYLFYTKWLESVYPAVQNSGGEPFNIPDLSYEQLLKFHRDHYNWDNCFSYSYSDEAPDNILNMISQYKEQNGHNYSSNPAYKESLKASLANPTLKTIETSEGVATLVQYPSIISKADSTSAKKILPISLPANTVAYGPPDANSPESKKISLTWYLDDTSPKHVLRFQFLFLLLCDGHSSPMHEKLISSKIGVEFSANSGVEEFNDVAMFTIGLNGVHAPTSEVEDAILKTLEEVTTKKFSKERVNALFHQFEMGLLEVDANYGLNMLNQIVTRASNNREYLPLLDMRTMLNELKAEVLKNPEVFVSYISNYLKSKPYFKFEQLPSASYEKEIENQLQQKAEKVAINHPVEALENSNANTENVDCLPTLTTEDINPKINRYSVDRTMHNKIQFIHRDTNTRGITYVSMLRNVNIAPEYLPYLPLYSAALTNIGTKNREIATLEQEINTNTGGISVSCGVRSWGAVEMQYSSNALDSDLPKMYDLLEDVISNPNFENVDKIKLIVDAAAANVADALSQSGHRAAIMFASSKVNKVSAIQERIRGVPYIQLMKRLSGLDAEAFKSEIIPKLNEIHRIVTMGSVRAFGITGKTDGAKEFADTTFSNSVIPENSTKDDLSDKIAEPETMHSALQMPLQVSHVGCAISSSLGPLSREGAALQVFAQILTQRYLHPEIREKGGAYGGGASYNNLQGVFNMFSYRDPTPSRSISIFQQMNEWASNYAITERDLQEGKIGIFQSLDAPISPRNEITRYVFSQLTDDERQIYRKNLISVTAEDIKAALPKLQTRSICVVGPGAPENYKQVEI</sequence>
<dbReference type="SMART" id="SM01264">
    <property type="entry name" value="M16C_associated"/>
    <property type="match status" value="1"/>
</dbReference>
<dbReference type="InterPro" id="IPR011249">
    <property type="entry name" value="Metalloenz_LuxS/M16"/>
</dbReference>
<dbReference type="GO" id="GO:0005758">
    <property type="term" value="C:mitochondrial intermembrane space"/>
    <property type="evidence" value="ECO:0007669"/>
    <property type="project" value="UniProtKB-SubCell"/>
</dbReference>
<keyword evidence="5" id="KW-0378">Hydrolase</keyword>
<dbReference type="PANTHER" id="PTHR43016">
    <property type="entry name" value="PRESEQUENCE PROTEASE"/>
    <property type="match status" value="1"/>
</dbReference>
<dbReference type="GO" id="GO:0016485">
    <property type="term" value="P:protein processing"/>
    <property type="evidence" value="ECO:0007669"/>
    <property type="project" value="TreeGrafter"/>
</dbReference>
<dbReference type="AlphaFoldDB" id="A0AAV5RP82"/>
<evidence type="ECO:0000256" key="3">
    <source>
        <dbReference type="ARBA" id="ARBA00011853"/>
    </source>
</evidence>
<dbReference type="Gene3D" id="3.30.830.10">
    <property type="entry name" value="Metalloenzyme, LuxS/M16 peptidase-like"/>
    <property type="match status" value="4"/>
</dbReference>
<evidence type="ECO:0000256" key="5">
    <source>
        <dbReference type="ARBA" id="ARBA00023049"/>
    </source>
</evidence>
<comment type="caution">
    <text evidence="9">The sequence shown here is derived from an EMBL/GenBank/DDBJ whole genome shotgun (WGS) entry which is preliminary data.</text>
</comment>
<dbReference type="InterPro" id="IPR007863">
    <property type="entry name" value="Peptidase_M16_C"/>
</dbReference>
<dbReference type="PANTHER" id="PTHR43016:SF13">
    <property type="entry name" value="PRESEQUENCE PROTEASE, MITOCHONDRIAL"/>
    <property type="match status" value="1"/>
</dbReference>
<evidence type="ECO:0000313" key="9">
    <source>
        <dbReference type="EMBL" id="GMM53250.1"/>
    </source>
</evidence>
<proteinExistence type="inferred from homology"/>
<evidence type="ECO:0000256" key="7">
    <source>
        <dbReference type="ARBA" id="ARBA00045897"/>
    </source>
</evidence>
<evidence type="ECO:0000259" key="8">
    <source>
        <dbReference type="SMART" id="SM01264"/>
    </source>
</evidence>
<comment type="subunit">
    <text evidence="3">Monomer and homodimer; homodimerization is induced by binding of the substrate.</text>
</comment>
<comment type="similarity">
    <text evidence="2">Belongs to the peptidase M16 family. PreP subfamily.</text>
</comment>
<dbReference type="InterPro" id="IPR011765">
    <property type="entry name" value="Pept_M16_N"/>
</dbReference>
<dbReference type="InterPro" id="IPR055130">
    <property type="entry name" value="PreP_C"/>
</dbReference>
<dbReference type="EMBL" id="BTGC01000008">
    <property type="protein sequence ID" value="GMM53250.1"/>
    <property type="molecule type" value="Genomic_DNA"/>
</dbReference>
<keyword evidence="10" id="KW-1185">Reference proteome</keyword>
<reference evidence="9 10" key="1">
    <citation type="journal article" date="2023" name="Elife">
        <title>Identification of key yeast species and microbe-microbe interactions impacting larval growth of Drosophila in the wild.</title>
        <authorList>
            <person name="Mure A."/>
            <person name="Sugiura Y."/>
            <person name="Maeda R."/>
            <person name="Honda K."/>
            <person name="Sakurai N."/>
            <person name="Takahashi Y."/>
            <person name="Watada M."/>
            <person name="Katoh T."/>
            <person name="Gotoh A."/>
            <person name="Gotoh Y."/>
            <person name="Taniguchi I."/>
            <person name="Nakamura K."/>
            <person name="Hayashi T."/>
            <person name="Katayama T."/>
            <person name="Uemura T."/>
            <person name="Hattori Y."/>
        </authorList>
    </citation>
    <scope>NUCLEOTIDE SEQUENCE [LARGE SCALE GENOMIC DNA]</scope>
    <source>
        <strain evidence="9 10">SB-73</strain>
    </source>
</reference>
<dbReference type="InterPro" id="IPR013578">
    <property type="entry name" value="Peptidase_M16C_assoc"/>
</dbReference>
<keyword evidence="5" id="KW-0645">Protease</keyword>
<protein>
    <recommendedName>
        <fullName evidence="4">Presequence protease, mitochondrial</fullName>
    </recommendedName>
    <alternativeName>
        <fullName evidence="6">Pitrilysin metalloproteinase</fullName>
    </alternativeName>
</protein>
<gene>
    <name evidence="9" type="ORF">DASB73_042130</name>
</gene>